<feature type="domain" description="SusD-like N-terminal" evidence="8">
    <location>
        <begin position="84"/>
        <end position="226"/>
    </location>
</feature>
<evidence type="ECO:0000313" key="9">
    <source>
        <dbReference type="EMBL" id="SMC70722.1"/>
    </source>
</evidence>
<dbReference type="SUPFAM" id="SSF48452">
    <property type="entry name" value="TPR-like"/>
    <property type="match status" value="1"/>
</dbReference>
<evidence type="ECO:0000313" key="10">
    <source>
        <dbReference type="Proteomes" id="UP000192756"/>
    </source>
</evidence>
<keyword evidence="5" id="KW-0998">Cell outer membrane</keyword>
<keyword evidence="3 6" id="KW-0732">Signal</keyword>
<dbReference type="AlphaFoldDB" id="A0A1W2BDB5"/>
<feature type="chain" id="PRO_5012529154" evidence="6">
    <location>
        <begin position="22"/>
        <end position="573"/>
    </location>
</feature>
<dbReference type="InterPro" id="IPR011990">
    <property type="entry name" value="TPR-like_helical_dom_sf"/>
</dbReference>
<evidence type="ECO:0000256" key="2">
    <source>
        <dbReference type="ARBA" id="ARBA00006275"/>
    </source>
</evidence>
<accession>A0A1W2BDB5</accession>
<dbReference type="InterPro" id="IPR033985">
    <property type="entry name" value="SusD-like_N"/>
</dbReference>
<dbReference type="PROSITE" id="PS51257">
    <property type="entry name" value="PROKAR_LIPOPROTEIN"/>
    <property type="match status" value="1"/>
</dbReference>
<evidence type="ECO:0000259" key="7">
    <source>
        <dbReference type="Pfam" id="PF07980"/>
    </source>
</evidence>
<dbReference type="Gene3D" id="1.25.40.390">
    <property type="match status" value="1"/>
</dbReference>
<dbReference type="OrthoDB" id="5694214at2"/>
<proteinExistence type="inferred from homology"/>
<feature type="domain" description="RagB/SusD" evidence="7">
    <location>
        <begin position="271"/>
        <end position="572"/>
    </location>
</feature>
<dbReference type="Pfam" id="PF14322">
    <property type="entry name" value="SusD-like_3"/>
    <property type="match status" value="1"/>
</dbReference>
<evidence type="ECO:0000256" key="5">
    <source>
        <dbReference type="ARBA" id="ARBA00023237"/>
    </source>
</evidence>
<gene>
    <name evidence="9" type="ORF">SAMN04488524_2245</name>
</gene>
<comment type="subcellular location">
    <subcellularLocation>
        <location evidence="1">Cell outer membrane</location>
    </subcellularLocation>
</comment>
<dbReference type="GO" id="GO:0009279">
    <property type="term" value="C:cell outer membrane"/>
    <property type="evidence" value="ECO:0007669"/>
    <property type="project" value="UniProtKB-SubCell"/>
</dbReference>
<evidence type="ECO:0000256" key="6">
    <source>
        <dbReference type="SAM" id="SignalP"/>
    </source>
</evidence>
<comment type="similarity">
    <text evidence="2">Belongs to the SusD family.</text>
</comment>
<feature type="signal peptide" evidence="6">
    <location>
        <begin position="1"/>
        <end position="21"/>
    </location>
</feature>
<keyword evidence="10" id="KW-1185">Reference proteome</keyword>
<dbReference type="STRING" id="151894.SAMN04488524_2245"/>
<name>A0A1W2BDB5_9SPHI</name>
<protein>
    <submittedName>
        <fullName evidence="9">Starch-binding associating with outer membrane</fullName>
    </submittedName>
</protein>
<sequence length="573" mass="63495">MIKIMKKIAIYLAVCLYLTLAAGCKNTLVEEPHSDLTPEFFSTAQGFQKGLDAAYAGTRSFWGNQNLFTMTVIGTDEFYTGKDGNNNINKYNSNYDTANGTVEAIWKDCYMNINTCNGVIDNSAAVTGLADDLKSRIVAEAKFLRANYYFILVQFWGDVTLNKTFQNTPTTSATRSPMAEVYDFIVKDLQDAIATPAFYANPKSSGALPGVATKAAAQHLLAKVYLTRAGSSAKKTTDYTDAYNMAKTVITTSGLSLLPDFGDVFAEGNENNNEVIWTVQHTSNLAYNGPNNSGGADNVLNHMWVPQYELRPGMQRSVTYGRPYIRCVPTAWLTNVAFQERVNDTRYNKTFLTTWISNNAASLPKWLAPLPPGAPANAVVGQVKFNVGDTAIFMPGFDVTDAKIAATRYLLIPPRKYDITLSPYMKKYNDTKRADLNYPSIRPVIVYRLAETYLIAAEAAYMGGGTMTDAIDNINIVRRRAAFPGANPAVMNVVSIPSIDFILDERSRELCGENVRWWDLVRTSKLIDRVKTKNYNPEAAANIKPFHVLRPIPQKQIDGVTTGPKYPQNLGWE</sequence>
<evidence type="ECO:0000256" key="4">
    <source>
        <dbReference type="ARBA" id="ARBA00023136"/>
    </source>
</evidence>
<dbReference type="InterPro" id="IPR012944">
    <property type="entry name" value="SusD_RagB_dom"/>
</dbReference>
<dbReference type="CDD" id="cd08977">
    <property type="entry name" value="SusD"/>
    <property type="match status" value="1"/>
</dbReference>
<keyword evidence="4" id="KW-0472">Membrane</keyword>
<evidence type="ECO:0000259" key="8">
    <source>
        <dbReference type="Pfam" id="PF14322"/>
    </source>
</evidence>
<evidence type="ECO:0000256" key="1">
    <source>
        <dbReference type="ARBA" id="ARBA00004442"/>
    </source>
</evidence>
<dbReference type="Proteomes" id="UP000192756">
    <property type="component" value="Unassembled WGS sequence"/>
</dbReference>
<dbReference type="Pfam" id="PF07980">
    <property type="entry name" value="SusD_RagB"/>
    <property type="match status" value="1"/>
</dbReference>
<dbReference type="EMBL" id="FWXT01000001">
    <property type="protein sequence ID" value="SMC70722.1"/>
    <property type="molecule type" value="Genomic_DNA"/>
</dbReference>
<organism evidence="9 10">
    <name type="scientific">Pedobacter africanus</name>
    <dbReference type="NCBI Taxonomy" id="151894"/>
    <lineage>
        <taxon>Bacteria</taxon>
        <taxon>Pseudomonadati</taxon>
        <taxon>Bacteroidota</taxon>
        <taxon>Sphingobacteriia</taxon>
        <taxon>Sphingobacteriales</taxon>
        <taxon>Sphingobacteriaceae</taxon>
        <taxon>Pedobacter</taxon>
    </lineage>
</organism>
<evidence type="ECO:0000256" key="3">
    <source>
        <dbReference type="ARBA" id="ARBA00022729"/>
    </source>
</evidence>
<reference evidence="10" key="1">
    <citation type="submission" date="2017-04" db="EMBL/GenBank/DDBJ databases">
        <authorList>
            <person name="Varghese N."/>
            <person name="Submissions S."/>
        </authorList>
    </citation>
    <scope>NUCLEOTIDE SEQUENCE [LARGE SCALE GENOMIC DNA]</scope>
    <source>
        <strain evidence="10">DSM 12126</strain>
    </source>
</reference>